<accession>A0AAV5VZF4</accession>
<feature type="non-terminal residue" evidence="1">
    <location>
        <position position="1"/>
    </location>
</feature>
<sequence>SLFFLSFQASIIVKLFSPFPPSFAMATENAISLSKEVKFDMDSLSPELLHMIIKHLGIKDRCNLRAFSSLEEAISKSRMECSVVDLQGMPKMALGDELFSTQHYPVFNMRFGAISDRESLEVPAGCEMELLHLRRRLFKRASVKEVSLKNIDFNRTKISFVEDLLEGCAYDRLLVNIMTSEYNESVYAFLKKQAHKELEFTMFGLFIENEALLALASMRKLVILFDFYQVKDERWVSPIWEDEIDMMLALVKKRHTILHFCLAHFRSAETIFEIFKLVADFERSQCVIFKTSFAVLNEFMQHIGYRRSVYDQEFEDLFENERIMQPVEIVHDELVNGRWSGEFELSYHEGTLAVRASKSLTSDWHLIWIFIIHNRPFDRKELGSEFPSFKETELEELNNSRNE</sequence>
<proteinExistence type="predicted"/>
<evidence type="ECO:0000313" key="2">
    <source>
        <dbReference type="Proteomes" id="UP001432322"/>
    </source>
</evidence>
<dbReference type="EMBL" id="BTSY01000004">
    <property type="protein sequence ID" value="GMT25186.1"/>
    <property type="molecule type" value="Genomic_DNA"/>
</dbReference>
<dbReference type="AlphaFoldDB" id="A0AAV5VZF4"/>
<keyword evidence="2" id="KW-1185">Reference proteome</keyword>
<comment type="caution">
    <text evidence="1">The sequence shown here is derived from an EMBL/GenBank/DDBJ whole genome shotgun (WGS) entry which is preliminary data.</text>
</comment>
<evidence type="ECO:0008006" key="3">
    <source>
        <dbReference type="Google" id="ProtNLM"/>
    </source>
</evidence>
<organism evidence="1 2">
    <name type="scientific">Pristionchus fissidentatus</name>
    <dbReference type="NCBI Taxonomy" id="1538716"/>
    <lineage>
        <taxon>Eukaryota</taxon>
        <taxon>Metazoa</taxon>
        <taxon>Ecdysozoa</taxon>
        <taxon>Nematoda</taxon>
        <taxon>Chromadorea</taxon>
        <taxon>Rhabditida</taxon>
        <taxon>Rhabditina</taxon>
        <taxon>Diplogasteromorpha</taxon>
        <taxon>Diplogasteroidea</taxon>
        <taxon>Neodiplogasteridae</taxon>
        <taxon>Pristionchus</taxon>
    </lineage>
</organism>
<protein>
    <recommendedName>
        <fullName evidence="3">F-box domain-containing protein</fullName>
    </recommendedName>
</protein>
<gene>
    <name evidence="1" type="ORF">PFISCL1PPCAC_16483</name>
</gene>
<dbReference type="Proteomes" id="UP001432322">
    <property type="component" value="Unassembled WGS sequence"/>
</dbReference>
<name>A0AAV5VZF4_9BILA</name>
<evidence type="ECO:0000313" key="1">
    <source>
        <dbReference type="EMBL" id="GMT25186.1"/>
    </source>
</evidence>
<reference evidence="1" key="1">
    <citation type="submission" date="2023-10" db="EMBL/GenBank/DDBJ databases">
        <title>Genome assembly of Pristionchus species.</title>
        <authorList>
            <person name="Yoshida K."/>
            <person name="Sommer R.J."/>
        </authorList>
    </citation>
    <scope>NUCLEOTIDE SEQUENCE</scope>
    <source>
        <strain evidence="1">RS5133</strain>
    </source>
</reference>